<dbReference type="GO" id="GO:0016301">
    <property type="term" value="F:kinase activity"/>
    <property type="evidence" value="ECO:0007669"/>
    <property type="project" value="UniProtKB-KW"/>
</dbReference>
<organism evidence="5 6">
    <name type="scientific">Rhynchospora pubera</name>
    <dbReference type="NCBI Taxonomy" id="906938"/>
    <lineage>
        <taxon>Eukaryota</taxon>
        <taxon>Viridiplantae</taxon>
        <taxon>Streptophyta</taxon>
        <taxon>Embryophyta</taxon>
        <taxon>Tracheophyta</taxon>
        <taxon>Spermatophyta</taxon>
        <taxon>Magnoliopsida</taxon>
        <taxon>Liliopsida</taxon>
        <taxon>Poales</taxon>
        <taxon>Cyperaceae</taxon>
        <taxon>Cyperoideae</taxon>
        <taxon>Rhynchosporeae</taxon>
        <taxon>Rhynchospora</taxon>
    </lineage>
</organism>
<evidence type="ECO:0000256" key="1">
    <source>
        <dbReference type="ARBA" id="ARBA00004167"/>
    </source>
</evidence>
<evidence type="ECO:0000313" key="5">
    <source>
        <dbReference type="EMBL" id="KAJ4769237.1"/>
    </source>
</evidence>
<comment type="caution">
    <text evidence="5">The sequence shown here is derived from an EMBL/GenBank/DDBJ whole genome shotgun (WGS) entry which is preliminary data.</text>
</comment>
<name>A0AAV8DL60_9POAL</name>
<comment type="subcellular location">
    <subcellularLocation>
        <location evidence="1">Membrane</location>
        <topology evidence="1">Single-pass membrane protein</topology>
    </subcellularLocation>
</comment>
<dbReference type="AlphaFoldDB" id="A0AAV8DL60"/>
<dbReference type="EMBL" id="JAMFTS010000003">
    <property type="protein sequence ID" value="KAJ4769237.1"/>
    <property type="molecule type" value="Genomic_DNA"/>
</dbReference>
<evidence type="ECO:0000259" key="4">
    <source>
        <dbReference type="Pfam" id="PF13947"/>
    </source>
</evidence>
<dbReference type="Proteomes" id="UP001140206">
    <property type="component" value="Chromosome 3"/>
</dbReference>
<keyword evidence="2 3" id="KW-0732">Signal</keyword>
<proteinExistence type="predicted"/>
<evidence type="ECO:0000256" key="2">
    <source>
        <dbReference type="ARBA" id="ARBA00022729"/>
    </source>
</evidence>
<evidence type="ECO:0000256" key="3">
    <source>
        <dbReference type="SAM" id="SignalP"/>
    </source>
</evidence>
<dbReference type="Pfam" id="PF13947">
    <property type="entry name" value="GUB_WAK_bind"/>
    <property type="match status" value="1"/>
</dbReference>
<sequence>MASLPFFNLALMLLLLLAASTSSVAQSVQLQPQLGCQRQCGDIKVVWPFGIEKGCGRSEQFEFLCKKNDRGRLKPFVTGNNLGYDLEVSSISVSGGLARIKNPVSKVCVDTTDRSINFNFVGANLTQTPFWLSNTRNKFVVIGSNISAYIRLNRTTTESIKVGCVARKWSKERVANGSCSGIGCCEATVPYFQSKNYIILSDLISFSNISNYDTCGYAVLTEASRFKFSTSYLTEPGSFEKDIVDLSVVLDWTIGSEKCKLARRNMSSYACVSSHSACIDYHDLGYRCNCAPGYQGNPYLLDGCRHTKDLQRYSYRKTCMDGSTMTNTSSSRHVVPKLSAGNEFDDNSSCNEQLCIQRCYTSCKASPSLCRKCYFETPSCCCKK</sequence>
<dbReference type="PANTHER" id="PTHR33491">
    <property type="entry name" value="OSJNBA0016N04.9 PROTEIN"/>
    <property type="match status" value="1"/>
</dbReference>
<gene>
    <name evidence="5" type="ORF">LUZ62_053494</name>
</gene>
<keyword evidence="6" id="KW-1185">Reference proteome</keyword>
<accession>A0AAV8DL60</accession>
<reference evidence="5" key="1">
    <citation type="submission" date="2022-08" db="EMBL/GenBank/DDBJ databases">
        <authorList>
            <person name="Marques A."/>
        </authorList>
    </citation>
    <scope>NUCLEOTIDE SEQUENCE</scope>
    <source>
        <strain evidence="5">RhyPub2mFocal</strain>
        <tissue evidence="5">Leaves</tissue>
    </source>
</reference>
<feature type="domain" description="Wall-associated receptor kinase galacturonan-binding" evidence="4">
    <location>
        <begin position="36"/>
        <end position="96"/>
    </location>
</feature>
<keyword evidence="5" id="KW-0808">Transferase</keyword>
<feature type="chain" id="PRO_5043989687" evidence="3">
    <location>
        <begin position="26"/>
        <end position="384"/>
    </location>
</feature>
<evidence type="ECO:0000313" key="6">
    <source>
        <dbReference type="Proteomes" id="UP001140206"/>
    </source>
</evidence>
<keyword evidence="5" id="KW-0418">Kinase</keyword>
<feature type="signal peptide" evidence="3">
    <location>
        <begin position="1"/>
        <end position="25"/>
    </location>
</feature>
<protein>
    <submittedName>
        <fullName evidence="5">Wall-associated kinase family protein</fullName>
    </submittedName>
</protein>
<dbReference type="InterPro" id="IPR025287">
    <property type="entry name" value="WAK_GUB"/>
</dbReference>